<evidence type="ECO:0000256" key="1">
    <source>
        <dbReference type="ARBA" id="ARBA00004141"/>
    </source>
</evidence>
<feature type="region of interest" description="Disordered" evidence="5">
    <location>
        <begin position="1"/>
        <end position="24"/>
    </location>
</feature>
<dbReference type="InterPro" id="IPR005821">
    <property type="entry name" value="Ion_trans_dom"/>
</dbReference>
<comment type="subcellular location">
    <subcellularLocation>
        <location evidence="1">Membrane</location>
        <topology evidence="1">Multi-pass membrane protein</topology>
    </subcellularLocation>
</comment>
<sequence>MPAIRTNVNVRRPTSPASGGGSAVHAVRSRRLAKSINFGNIMSAEEAASFEEELFELPDFVTDGFDPHLLGRLKAAEGSMLAAKARVGALKTITAADAEELCNMLGLSVAMRIEKSKAKKSDLLHDLEARPDSLDLEGFVLLSGPLMGLPLPALRLVPDEDQSPLSLEEMLEYPEAEAIFKRLALDEHGRLPSKVLATELATPSSEVSTFFAERAMECSQPMKSRAKLVGLVTWRIERDDALGTLFFTFLLLLVLYFLVQENLMIHSRQKAESGVAQYLSSFGGSLNGPFLQEHVADVASFWNWAHHSGLPAILGMPVIDRFGQRRLHVAGFNVLLGGSDVMLSHTAQDGAVSTKWLLHTDTAQDYLANYTGDYLGAARAAVQMLRRTDSDLNDPYSEEIALSFNLHNAPASMFLNIQVRSRFFRTGDIDVRIQPSACMDSAELSATQAVLDILLVVLISWLALAEAKDAFAALMHGCRAFTSYIGFWNTVDWACIGLAIVTACIWVLTGLRIDSENLQFARQEGFDPMASDEEQLSVMQEELLNIQNWLLSVRVLTCLLTLTVIMKFFKGFRANPRLQIVADALMNSANNIAHFFMIFWTLFSCFAVIAHVLFGNDIVEFASLGNSLEASMSTLMGEFEWYVRASSVKSGLMSSGMPILAVHLWFVVYICFALLVLFNMLLAMVLDSYAAAAQVLTKRADAPTIILQTWRYFQRWKETLRFVPLRHLANQLYDLDCHRQKVVTTSSLQEAFPSMKQKQAEWVMRTLFQEDKRAKATQKALEGQDQRHFFTQEGPDPSSIASACLPAFKAAAESSSAELLTRLSVLEAKIDAFYGHAGLMKEKSYESALGTVAKEVESGVTRPEVMCCTVPGEARLSV</sequence>
<accession>A0A812XVW1</accession>
<dbReference type="PANTHER" id="PTHR10877">
    <property type="entry name" value="POLYCYSTIN FAMILY MEMBER"/>
    <property type="match status" value="1"/>
</dbReference>
<keyword evidence="4 6" id="KW-0472">Membrane</keyword>
<feature type="transmembrane region" description="Helical" evidence="6">
    <location>
        <begin position="485"/>
        <end position="508"/>
    </location>
</feature>
<dbReference type="GO" id="GO:0016020">
    <property type="term" value="C:membrane"/>
    <property type="evidence" value="ECO:0007669"/>
    <property type="project" value="UniProtKB-SubCell"/>
</dbReference>
<dbReference type="Proteomes" id="UP000649617">
    <property type="component" value="Unassembled WGS sequence"/>
</dbReference>
<keyword evidence="3 6" id="KW-1133">Transmembrane helix</keyword>
<reference evidence="8" key="1">
    <citation type="submission" date="2021-02" db="EMBL/GenBank/DDBJ databases">
        <authorList>
            <person name="Dougan E. K."/>
            <person name="Rhodes N."/>
            <person name="Thang M."/>
            <person name="Chan C."/>
        </authorList>
    </citation>
    <scope>NUCLEOTIDE SEQUENCE</scope>
</reference>
<feature type="transmembrane region" description="Helical" evidence="6">
    <location>
        <begin position="549"/>
        <end position="569"/>
    </location>
</feature>
<feature type="domain" description="Ion transport" evidence="7">
    <location>
        <begin position="447"/>
        <end position="692"/>
    </location>
</feature>
<evidence type="ECO:0000256" key="6">
    <source>
        <dbReference type="SAM" id="Phobius"/>
    </source>
</evidence>
<feature type="transmembrane region" description="Helical" evidence="6">
    <location>
        <begin position="595"/>
        <end position="614"/>
    </location>
</feature>
<name>A0A812XVW1_SYMPI</name>
<feature type="transmembrane region" description="Helical" evidence="6">
    <location>
        <begin position="662"/>
        <end position="686"/>
    </location>
</feature>
<evidence type="ECO:0000313" key="9">
    <source>
        <dbReference type="Proteomes" id="UP000649617"/>
    </source>
</evidence>
<dbReference type="AlphaFoldDB" id="A0A812XVW1"/>
<evidence type="ECO:0000256" key="2">
    <source>
        <dbReference type="ARBA" id="ARBA00022692"/>
    </source>
</evidence>
<dbReference type="EMBL" id="CAJNIZ010046572">
    <property type="protein sequence ID" value="CAE7751709.1"/>
    <property type="molecule type" value="Genomic_DNA"/>
</dbReference>
<protein>
    <submittedName>
        <fullName evidence="8">Pkd2 protein</fullName>
    </submittedName>
</protein>
<keyword evidence="2 6" id="KW-0812">Transmembrane</keyword>
<comment type="caution">
    <text evidence="8">The sequence shown here is derived from an EMBL/GenBank/DDBJ whole genome shotgun (WGS) entry which is preliminary data.</text>
</comment>
<dbReference type="OrthoDB" id="444119at2759"/>
<evidence type="ECO:0000256" key="3">
    <source>
        <dbReference type="ARBA" id="ARBA00022989"/>
    </source>
</evidence>
<dbReference type="GO" id="GO:0005216">
    <property type="term" value="F:monoatomic ion channel activity"/>
    <property type="evidence" value="ECO:0007669"/>
    <property type="project" value="InterPro"/>
</dbReference>
<dbReference type="InterPro" id="IPR051223">
    <property type="entry name" value="Polycystin"/>
</dbReference>
<evidence type="ECO:0000313" key="8">
    <source>
        <dbReference type="EMBL" id="CAE7751709.1"/>
    </source>
</evidence>
<organism evidence="8 9">
    <name type="scientific">Symbiodinium pilosum</name>
    <name type="common">Dinoflagellate</name>
    <dbReference type="NCBI Taxonomy" id="2952"/>
    <lineage>
        <taxon>Eukaryota</taxon>
        <taxon>Sar</taxon>
        <taxon>Alveolata</taxon>
        <taxon>Dinophyceae</taxon>
        <taxon>Suessiales</taxon>
        <taxon>Symbiodiniaceae</taxon>
        <taxon>Symbiodinium</taxon>
    </lineage>
</organism>
<proteinExistence type="predicted"/>
<evidence type="ECO:0000256" key="5">
    <source>
        <dbReference type="SAM" id="MobiDB-lite"/>
    </source>
</evidence>
<feature type="transmembrane region" description="Helical" evidence="6">
    <location>
        <begin position="241"/>
        <end position="259"/>
    </location>
</feature>
<evidence type="ECO:0000256" key="4">
    <source>
        <dbReference type="ARBA" id="ARBA00023136"/>
    </source>
</evidence>
<evidence type="ECO:0000259" key="7">
    <source>
        <dbReference type="Pfam" id="PF00520"/>
    </source>
</evidence>
<keyword evidence="9" id="KW-1185">Reference proteome</keyword>
<dbReference type="Pfam" id="PF00520">
    <property type="entry name" value="Ion_trans"/>
    <property type="match status" value="1"/>
</dbReference>
<dbReference type="Gene3D" id="1.10.287.70">
    <property type="match status" value="1"/>
</dbReference>
<gene>
    <name evidence="8" type="primary">pkd2</name>
    <name evidence="8" type="ORF">SPIL2461_LOCUS21772</name>
</gene>
<dbReference type="PANTHER" id="PTHR10877:SF183">
    <property type="entry name" value="AT14535P-RELATED"/>
    <property type="match status" value="1"/>
</dbReference>